<feature type="region of interest" description="Disordered" evidence="1">
    <location>
        <begin position="136"/>
        <end position="200"/>
    </location>
</feature>
<protein>
    <submittedName>
        <fullName evidence="2">Uncharacterized protein</fullName>
    </submittedName>
</protein>
<gene>
    <name evidence="2" type="ORF">BASA50_006947</name>
</gene>
<evidence type="ECO:0000256" key="1">
    <source>
        <dbReference type="SAM" id="MobiDB-lite"/>
    </source>
</evidence>
<reference evidence="2 3" key="1">
    <citation type="submission" date="2021-02" db="EMBL/GenBank/DDBJ databases">
        <title>Variation within the Batrachochytrium salamandrivorans European outbreak.</title>
        <authorList>
            <person name="Kelly M."/>
            <person name="Pasmans F."/>
            <person name="Shea T.P."/>
            <person name="Munoz J.F."/>
            <person name="Carranza S."/>
            <person name="Cuomo C.A."/>
            <person name="Martel A."/>
        </authorList>
    </citation>
    <scope>NUCLEOTIDE SEQUENCE [LARGE SCALE GENOMIC DNA]</scope>
    <source>
        <strain evidence="2 3">AMFP18/2</strain>
    </source>
</reference>
<feature type="compositionally biased region" description="Low complexity" evidence="1">
    <location>
        <begin position="251"/>
        <end position="262"/>
    </location>
</feature>
<dbReference type="EMBL" id="JAFCIX010000340">
    <property type="protein sequence ID" value="KAH6594041.1"/>
    <property type="molecule type" value="Genomic_DNA"/>
</dbReference>
<feature type="compositionally biased region" description="Low complexity" evidence="1">
    <location>
        <begin position="172"/>
        <end position="187"/>
    </location>
</feature>
<sequence length="308" mass="32732">MFSTLVIRANEVDDAPSAALSDDTLLALSTQPLDAQQQSIESSVNTKWNRATHLKAATSDSANSQGSTSSLISQGLKSKPNRSSRSNIMAAALGISKASRSSHDTGDTLNNESFEKVLNGRWERALDIAAQHRSSTDLYTGGKNGTNNVPGMNTEISRSSSSAPLRRDSSRRVASVVLSGVSSSAASKQSEDKVSKKANDRWERASHLMHSQSYGGAFDPPPPGSSVATGKTDGHYLRAQVLDMALGIDGGSSSSSRLSVGSIRHVEKTAEDKWRRAVHSEQGIRHDPQSSKGSISSLSQSVVDPQLE</sequence>
<feature type="region of interest" description="Disordered" evidence="1">
    <location>
        <begin position="250"/>
        <end position="308"/>
    </location>
</feature>
<accession>A0ABQ8F8I4</accession>
<name>A0ABQ8F8I4_9FUNG</name>
<organism evidence="2 3">
    <name type="scientific">Batrachochytrium salamandrivorans</name>
    <dbReference type="NCBI Taxonomy" id="1357716"/>
    <lineage>
        <taxon>Eukaryota</taxon>
        <taxon>Fungi</taxon>
        <taxon>Fungi incertae sedis</taxon>
        <taxon>Chytridiomycota</taxon>
        <taxon>Chytridiomycota incertae sedis</taxon>
        <taxon>Chytridiomycetes</taxon>
        <taxon>Rhizophydiales</taxon>
        <taxon>Rhizophydiales incertae sedis</taxon>
        <taxon>Batrachochytrium</taxon>
    </lineage>
</organism>
<proteinExistence type="predicted"/>
<feature type="compositionally biased region" description="Polar residues" evidence="1">
    <location>
        <begin position="58"/>
        <end position="84"/>
    </location>
</feature>
<feature type="compositionally biased region" description="Low complexity" evidence="1">
    <location>
        <begin position="290"/>
        <end position="301"/>
    </location>
</feature>
<feature type="compositionally biased region" description="Basic and acidic residues" evidence="1">
    <location>
        <begin position="264"/>
        <end position="289"/>
    </location>
</feature>
<dbReference type="Proteomes" id="UP001648503">
    <property type="component" value="Unassembled WGS sequence"/>
</dbReference>
<feature type="compositionally biased region" description="Polar residues" evidence="1">
    <location>
        <begin position="145"/>
        <end position="156"/>
    </location>
</feature>
<evidence type="ECO:0000313" key="3">
    <source>
        <dbReference type="Proteomes" id="UP001648503"/>
    </source>
</evidence>
<evidence type="ECO:0000313" key="2">
    <source>
        <dbReference type="EMBL" id="KAH6594041.1"/>
    </source>
</evidence>
<feature type="compositionally biased region" description="Basic and acidic residues" evidence="1">
    <location>
        <begin position="189"/>
        <end position="200"/>
    </location>
</feature>
<comment type="caution">
    <text evidence="2">The sequence shown here is derived from an EMBL/GenBank/DDBJ whole genome shotgun (WGS) entry which is preliminary data.</text>
</comment>
<feature type="region of interest" description="Disordered" evidence="1">
    <location>
        <begin position="56"/>
        <end position="84"/>
    </location>
</feature>
<keyword evidence="3" id="KW-1185">Reference proteome</keyword>
<feature type="region of interest" description="Disordered" evidence="1">
    <location>
        <begin position="212"/>
        <end position="231"/>
    </location>
</feature>